<dbReference type="EMBL" id="JABBNB010000012">
    <property type="protein sequence ID" value="NMO02236.1"/>
    <property type="molecule type" value="Genomic_DNA"/>
</dbReference>
<dbReference type="InterPro" id="IPR013328">
    <property type="entry name" value="6PGD_dom2"/>
</dbReference>
<accession>A0A848KU66</accession>
<organism evidence="1 2">
    <name type="scientific">Gordonia asplenii</name>
    <dbReference type="NCBI Taxonomy" id="2725283"/>
    <lineage>
        <taxon>Bacteria</taxon>
        <taxon>Bacillati</taxon>
        <taxon>Actinomycetota</taxon>
        <taxon>Actinomycetes</taxon>
        <taxon>Mycobacteriales</taxon>
        <taxon>Gordoniaceae</taxon>
        <taxon>Gordonia</taxon>
    </lineage>
</organism>
<gene>
    <name evidence="1" type="ORF">HH308_13540</name>
</gene>
<dbReference type="AlphaFoldDB" id="A0A848KU66"/>
<dbReference type="RefSeq" id="WP_170194738.1">
    <property type="nucleotide sequence ID" value="NZ_JABBNB010000012.1"/>
</dbReference>
<protein>
    <submittedName>
        <fullName evidence="1">Uncharacterized protein</fullName>
    </submittedName>
</protein>
<dbReference type="Proteomes" id="UP000550729">
    <property type="component" value="Unassembled WGS sequence"/>
</dbReference>
<sequence length="94" mass="10266">MSKPRKPTTRTLETPCNSCELAPAIEAGDFTTDQATLSVFLRVGKIWRDEMITAGQRANLRTANLHNLEIADAAGHRPCSILAQFQSNRAAAAR</sequence>
<dbReference type="Gene3D" id="1.10.1040.10">
    <property type="entry name" value="N-(1-d-carboxylethyl)-l-norvaline Dehydrogenase, domain 2"/>
    <property type="match status" value="1"/>
</dbReference>
<evidence type="ECO:0000313" key="2">
    <source>
        <dbReference type="Proteomes" id="UP000550729"/>
    </source>
</evidence>
<keyword evidence="2" id="KW-1185">Reference proteome</keyword>
<name>A0A848KU66_9ACTN</name>
<comment type="caution">
    <text evidence="1">The sequence shown here is derived from an EMBL/GenBank/DDBJ whole genome shotgun (WGS) entry which is preliminary data.</text>
</comment>
<reference evidence="1 2" key="1">
    <citation type="submission" date="2020-04" db="EMBL/GenBank/DDBJ databases">
        <title>Gordonia sp. nov. TBRC 11910.</title>
        <authorList>
            <person name="Suriyachadkun C."/>
        </authorList>
    </citation>
    <scope>NUCLEOTIDE SEQUENCE [LARGE SCALE GENOMIC DNA]</scope>
    <source>
        <strain evidence="1 2">TBRC 11910</strain>
    </source>
</reference>
<proteinExistence type="predicted"/>
<evidence type="ECO:0000313" key="1">
    <source>
        <dbReference type="EMBL" id="NMO02236.1"/>
    </source>
</evidence>